<feature type="domain" description="TOG" evidence="2">
    <location>
        <begin position="53"/>
        <end position="297"/>
    </location>
</feature>
<feature type="compositionally biased region" description="Low complexity" evidence="1">
    <location>
        <begin position="372"/>
        <end position="387"/>
    </location>
</feature>
<gene>
    <name evidence="3" type="ORF">CAOG_003237</name>
</gene>
<dbReference type="InterPro" id="IPR011989">
    <property type="entry name" value="ARM-like"/>
</dbReference>
<evidence type="ECO:0000256" key="1">
    <source>
        <dbReference type="SAM" id="MobiDB-lite"/>
    </source>
</evidence>
<reference evidence="4" key="2">
    <citation type="submission" date="2011-02" db="EMBL/GenBank/DDBJ databases">
        <title>The Genome Sequence of Capsaspora owczarzaki ATCC 30864.</title>
        <authorList>
            <person name="Russ C."/>
            <person name="Cuomo C."/>
            <person name="Burger G."/>
            <person name="Gray M.W."/>
            <person name="Holland P.W.H."/>
            <person name="King N."/>
            <person name="Lang F.B.F."/>
            <person name="Roger A.J."/>
            <person name="Ruiz-Trillo I."/>
            <person name="Young S.K."/>
            <person name="Zeng Q."/>
            <person name="Gargeya S."/>
            <person name="Alvarado L."/>
            <person name="Berlin A."/>
            <person name="Chapman S.B."/>
            <person name="Chen Z."/>
            <person name="Freedman E."/>
            <person name="Gellesch M."/>
            <person name="Goldberg J."/>
            <person name="Griggs A."/>
            <person name="Gujja S."/>
            <person name="Heilman E."/>
            <person name="Heiman D."/>
            <person name="Howarth C."/>
            <person name="Mehta T."/>
            <person name="Neiman D."/>
            <person name="Pearson M."/>
            <person name="Roberts A."/>
            <person name="Saif S."/>
            <person name="Shea T."/>
            <person name="Shenoy N."/>
            <person name="Sisk P."/>
            <person name="Stolte C."/>
            <person name="Sykes S."/>
            <person name="White J."/>
            <person name="Yandava C."/>
            <person name="Haas B."/>
            <person name="Nusbaum C."/>
            <person name="Birren B."/>
        </authorList>
    </citation>
    <scope>NUCLEOTIDE SEQUENCE</scope>
    <source>
        <strain evidence="4">ATCC 30864</strain>
    </source>
</reference>
<dbReference type="PANTHER" id="PTHR21567">
    <property type="entry name" value="CLASP"/>
    <property type="match status" value="1"/>
</dbReference>
<feature type="compositionally biased region" description="Low complexity" evidence="1">
    <location>
        <begin position="398"/>
        <end position="437"/>
    </location>
</feature>
<evidence type="ECO:0000313" key="3">
    <source>
        <dbReference type="EMBL" id="KJE92225.1"/>
    </source>
</evidence>
<dbReference type="Gene3D" id="1.25.10.10">
    <property type="entry name" value="Leucine-rich Repeat Variant"/>
    <property type="match status" value="2"/>
</dbReference>
<dbReference type="RefSeq" id="XP_004364076.1">
    <property type="nucleotide sequence ID" value="XM_004364019.2"/>
</dbReference>
<dbReference type="OMA" id="ITACMEV"/>
<dbReference type="EMBL" id="KE346363">
    <property type="protein sequence ID" value="KJE92225.1"/>
    <property type="molecule type" value="Genomic_DNA"/>
</dbReference>
<dbReference type="Proteomes" id="UP000008743">
    <property type="component" value="Unassembled WGS sequence"/>
</dbReference>
<dbReference type="GO" id="GO:0000226">
    <property type="term" value="P:microtubule cytoskeleton organization"/>
    <property type="evidence" value="ECO:0007669"/>
    <property type="project" value="TreeGrafter"/>
</dbReference>
<accession>A0A0D2WMS0</accession>
<dbReference type="STRING" id="595528.A0A0D2WMS0"/>
<keyword evidence="4" id="KW-1185">Reference proteome</keyword>
<dbReference type="EMBL" id="KE346363">
    <property type="protein sequence ID" value="KJE92226.1"/>
    <property type="molecule type" value="Genomic_DNA"/>
</dbReference>
<evidence type="ECO:0000259" key="2">
    <source>
        <dbReference type="SMART" id="SM01349"/>
    </source>
</evidence>
<evidence type="ECO:0000313" key="4">
    <source>
        <dbReference type="Proteomes" id="UP000008743"/>
    </source>
</evidence>
<dbReference type="GO" id="GO:0005819">
    <property type="term" value="C:spindle"/>
    <property type="evidence" value="ECO:0007669"/>
    <property type="project" value="UniProtKB-ARBA"/>
</dbReference>
<name>A0A0D2WMS0_CAPO3</name>
<dbReference type="OrthoDB" id="46159at2759"/>
<dbReference type="AlphaFoldDB" id="A0A0D2WMS0"/>
<protein>
    <recommendedName>
        <fullName evidence="2">TOG domain-containing protein</fullName>
    </recommendedName>
</protein>
<dbReference type="InParanoid" id="A0A0D2WMS0"/>
<dbReference type="GO" id="GO:0005881">
    <property type="term" value="C:cytoplasmic microtubule"/>
    <property type="evidence" value="ECO:0007669"/>
    <property type="project" value="TreeGrafter"/>
</dbReference>
<dbReference type="InterPro" id="IPR034085">
    <property type="entry name" value="TOG"/>
</dbReference>
<reference evidence="3" key="1">
    <citation type="submission" date="2011-02" db="EMBL/GenBank/DDBJ databases">
        <title>The Genome Sequence of Capsaspora owczarzaki ATCC 30864.</title>
        <authorList>
            <consortium name="The Broad Institute Genome Sequencing Platform"/>
            <person name="Russ C."/>
            <person name="Cuomo C."/>
            <person name="Burger G."/>
            <person name="Gray M.W."/>
            <person name="Holland P.W.H."/>
            <person name="King N."/>
            <person name="Lang F.B.F."/>
            <person name="Roger A.J."/>
            <person name="Ruiz-Trillo I."/>
            <person name="Young S.K."/>
            <person name="Zeng Q."/>
            <person name="Gargeya S."/>
            <person name="Alvarado L."/>
            <person name="Berlin A."/>
            <person name="Chapman S.B."/>
            <person name="Chen Z."/>
            <person name="Freedman E."/>
            <person name="Gellesch M."/>
            <person name="Goldberg J."/>
            <person name="Griggs A."/>
            <person name="Gujja S."/>
            <person name="Heilman E."/>
            <person name="Heiman D."/>
            <person name="Howarth C."/>
            <person name="Mehta T."/>
            <person name="Neiman D."/>
            <person name="Pearson M."/>
            <person name="Roberts A."/>
            <person name="Saif S."/>
            <person name="Shea T."/>
            <person name="Shenoy N."/>
            <person name="Sisk P."/>
            <person name="Stolte C."/>
            <person name="Sykes S."/>
            <person name="White J."/>
            <person name="Yandava C."/>
            <person name="Haas B."/>
            <person name="Nusbaum C."/>
            <person name="Birren B."/>
        </authorList>
    </citation>
    <scope>NUCLEOTIDE SEQUENCE</scope>
    <source>
        <strain evidence="3">ATCC 30864</strain>
    </source>
</reference>
<organism evidence="3 4">
    <name type="scientific">Capsaspora owczarzaki (strain ATCC 30864)</name>
    <dbReference type="NCBI Taxonomy" id="595528"/>
    <lineage>
        <taxon>Eukaryota</taxon>
        <taxon>Filasterea</taxon>
        <taxon>Capsaspora</taxon>
    </lineage>
</organism>
<feature type="region of interest" description="Disordered" evidence="1">
    <location>
        <begin position="369"/>
        <end position="388"/>
    </location>
</feature>
<dbReference type="GO" id="GO:0008017">
    <property type="term" value="F:microtubule binding"/>
    <property type="evidence" value="ECO:0007669"/>
    <property type="project" value="TreeGrafter"/>
</dbReference>
<feature type="region of interest" description="Disordered" evidence="1">
    <location>
        <begin position="290"/>
        <end position="334"/>
    </location>
</feature>
<dbReference type="InterPro" id="IPR024395">
    <property type="entry name" value="CLASP_N_dom"/>
</dbReference>
<dbReference type="Pfam" id="PF12348">
    <property type="entry name" value="CLASP_N"/>
    <property type="match status" value="1"/>
</dbReference>
<dbReference type="SUPFAM" id="SSF48371">
    <property type="entry name" value="ARM repeat"/>
    <property type="match status" value="1"/>
</dbReference>
<sequence length="836" mass="87345">MNSNPVEPTLVPAISSGSVSYTTSAADRPKLSFSGASDCGAKMDEKSFSVFDDIPPILTTDVAREFATIMKNITSTSEEWERRVNALRMIRGLLNGGVLPEQREAWMLHMKPLADPFCATLRDLRSAVMREACMTLSHMAMTMKAEMFAGSTIPEQAVVSLLKLLYTGVRVMSDSAYMGLKQLVTHVQDPKVLTLIVECGATSKSAVARHRAVEYLGIVLAVWEQSRFEKQQPAIESCILKAIRDADPNARSAARRAFVAYETRFASAAAAAMKGMDGAQIKLLNEERAKANGTAPASTPSTERRASAAVHRAPSITKSASSSSSSSSSSSGAATATSTASTATAASAQTASTSTFATPVSSKIRASSITPAASSQSNGGFASSSSSLKATRVVKAVPTGTSTPAPAPVTTTPSISSSSSSSSSTTAARRTSAKPSSIPTGIPAAARPPSVSEYTTSAAPPLVVGFAQPAARVIVQAPVPAPVPAPAPIAAAAAAAAAAAIAAVAAAPLVAQSTPTANIIPSAPLASAPAVVVVAPLPEAPLPEAPQPPPNENSEPNKPAVSFPTLTIKPVLTAPVFDQPQVPATPLTMMAFELPALVPREPSARDTLQASASEFDWTAPESAEVALSQITACMEVLRGEQSNNETVAIAALKIMTENTVFFGLGLELFFIRDAALLCFKLIDSVNYRERSNVAEECVQQLLLLVPASEQQSLLDDLVKEQQPPLSTSAVLLMLKLQAQYVTGLSVEQVAQLAPQLISRLVWGYKHSAAEVRKTVVFQIVELHAQLGQEGLAPLFAQLNSMQLRLLQVYLDRAKNAAPASALSDSVSCPPAPSVTV</sequence>
<dbReference type="GO" id="GO:0000278">
    <property type="term" value="P:mitotic cell cycle"/>
    <property type="evidence" value="ECO:0007669"/>
    <property type="project" value="UniProtKB-ARBA"/>
</dbReference>
<proteinExistence type="predicted"/>
<dbReference type="InterPro" id="IPR016024">
    <property type="entry name" value="ARM-type_fold"/>
</dbReference>
<feature type="region of interest" description="Disordered" evidence="1">
    <location>
        <begin position="398"/>
        <end position="454"/>
    </location>
</feature>
<dbReference type="SMART" id="SM01349">
    <property type="entry name" value="TOG"/>
    <property type="match status" value="1"/>
</dbReference>
<feature type="compositionally biased region" description="Low complexity" evidence="1">
    <location>
        <begin position="313"/>
        <end position="334"/>
    </location>
</feature>
<dbReference type="eggNOG" id="KOG2956">
    <property type="taxonomic scope" value="Eukaryota"/>
</dbReference>
<dbReference type="PANTHER" id="PTHR21567:SF9">
    <property type="entry name" value="CLIP-ASSOCIATING PROTEIN"/>
    <property type="match status" value="1"/>
</dbReference>